<dbReference type="GO" id="GO:0004222">
    <property type="term" value="F:metalloendopeptidase activity"/>
    <property type="evidence" value="ECO:0007669"/>
    <property type="project" value="TreeGrafter"/>
</dbReference>
<dbReference type="PANTHER" id="PTHR21666">
    <property type="entry name" value="PEPTIDASE-RELATED"/>
    <property type="match status" value="1"/>
</dbReference>
<dbReference type="AlphaFoldDB" id="A0AAX4PEZ4"/>
<dbReference type="InterPro" id="IPR016047">
    <property type="entry name" value="M23ase_b-sheet_dom"/>
</dbReference>
<dbReference type="Pfam" id="PF01551">
    <property type="entry name" value="Peptidase_M23"/>
    <property type="match status" value="1"/>
</dbReference>
<organism evidence="3 4">
    <name type="scientific">Chloropicon roscoffensis</name>
    <dbReference type="NCBI Taxonomy" id="1461544"/>
    <lineage>
        <taxon>Eukaryota</taxon>
        <taxon>Viridiplantae</taxon>
        <taxon>Chlorophyta</taxon>
        <taxon>Chloropicophyceae</taxon>
        <taxon>Chloropicales</taxon>
        <taxon>Chloropicaceae</taxon>
        <taxon>Chloropicon</taxon>
    </lineage>
</organism>
<dbReference type="EMBL" id="CP151510">
    <property type="protein sequence ID" value="WZN64827.1"/>
    <property type="molecule type" value="Genomic_DNA"/>
</dbReference>
<proteinExistence type="predicted"/>
<dbReference type="CDD" id="cd12797">
    <property type="entry name" value="M23_peptidase"/>
    <property type="match status" value="1"/>
</dbReference>
<evidence type="ECO:0000313" key="3">
    <source>
        <dbReference type="EMBL" id="WZN64827.1"/>
    </source>
</evidence>
<protein>
    <submittedName>
        <fullName evidence="3">Peptidase_M23 domain-containing protein</fullName>
    </submittedName>
</protein>
<evidence type="ECO:0000259" key="2">
    <source>
        <dbReference type="Pfam" id="PF01551"/>
    </source>
</evidence>
<reference evidence="3 4" key="1">
    <citation type="submission" date="2024-03" db="EMBL/GenBank/DDBJ databases">
        <title>Complete genome sequence of the green alga Chloropicon roscoffensis RCC1871.</title>
        <authorList>
            <person name="Lemieux C."/>
            <person name="Pombert J.-F."/>
            <person name="Otis C."/>
            <person name="Turmel M."/>
        </authorList>
    </citation>
    <scope>NUCLEOTIDE SEQUENCE [LARGE SCALE GENOMIC DNA]</scope>
    <source>
        <strain evidence="3 4">RCC1871</strain>
    </source>
</reference>
<keyword evidence="4" id="KW-1185">Reference proteome</keyword>
<feature type="domain" description="M23ase beta-sheet core" evidence="2">
    <location>
        <begin position="240"/>
        <end position="338"/>
    </location>
</feature>
<accession>A0AAX4PEZ4</accession>
<evidence type="ECO:0000256" key="1">
    <source>
        <dbReference type="SAM" id="MobiDB-lite"/>
    </source>
</evidence>
<dbReference type="InterPro" id="IPR011055">
    <property type="entry name" value="Dup_hybrid_motif"/>
</dbReference>
<feature type="compositionally biased region" description="Basic and acidic residues" evidence="1">
    <location>
        <begin position="7"/>
        <end position="34"/>
    </location>
</feature>
<dbReference type="PANTHER" id="PTHR21666:SF290">
    <property type="entry name" value="PEPTIDASE M23 DOMAIN PROTEIN"/>
    <property type="match status" value="1"/>
</dbReference>
<dbReference type="Proteomes" id="UP001472866">
    <property type="component" value="Chromosome 10"/>
</dbReference>
<name>A0AAX4PEZ4_9CHLO</name>
<dbReference type="Gene3D" id="2.70.70.10">
    <property type="entry name" value="Glucose Permease (Domain IIA)"/>
    <property type="match status" value="1"/>
</dbReference>
<sequence length="352" mass="39173">MFFSFGRDGRAETHGLASGRRDRGRQKGDLRPDDPRLRLRNLIARAANARLGGANREPDVYVTSTLPVQGQTVAVFVSIGKPRTPVGWVQRSLRTSFAHDDLVSVNFGGRSVPSYPLDRSKTKRDYPIYRALIPTTPADSPGDRVLEVRVLDGSYRPVKIPCTIQRQVFETQHIWLGKQKARLLRLRQTKREDAKVRAWQFLETGEQMWDGPFSAPSDGVITTQYGQRRFYNGKFAQNYFHKGLDYGADKGSPVSSPAAGRVVLVGREADGFDLHGNCVGLDHGQGVASMFMHLDEVKVKVGARVEKGQRLGTVGDTGIATGPHLHWGLFVHGCCVDPYMWMNSSSAHRLIF</sequence>
<dbReference type="SUPFAM" id="SSF51261">
    <property type="entry name" value="Duplicated hybrid motif"/>
    <property type="match status" value="1"/>
</dbReference>
<dbReference type="InterPro" id="IPR050570">
    <property type="entry name" value="Cell_wall_metabolism_enzyme"/>
</dbReference>
<feature type="region of interest" description="Disordered" evidence="1">
    <location>
        <begin position="1"/>
        <end position="34"/>
    </location>
</feature>
<evidence type="ECO:0000313" key="4">
    <source>
        <dbReference type="Proteomes" id="UP001472866"/>
    </source>
</evidence>
<gene>
    <name evidence="3" type="ORF">HKI87_10g63840</name>
</gene>